<feature type="transmembrane region" description="Helical" evidence="6">
    <location>
        <begin position="242"/>
        <end position="261"/>
    </location>
</feature>
<keyword evidence="4 6" id="KW-1133">Transmembrane helix</keyword>
<dbReference type="PANTHER" id="PTHR32322:SF2">
    <property type="entry name" value="EAMA DOMAIN-CONTAINING PROTEIN"/>
    <property type="match status" value="1"/>
</dbReference>
<comment type="similarity">
    <text evidence="2">Belongs to the EamA transporter family.</text>
</comment>
<accession>A0A6J4SEI5</accession>
<evidence type="ECO:0000256" key="6">
    <source>
        <dbReference type="SAM" id="Phobius"/>
    </source>
</evidence>
<feature type="transmembrane region" description="Helical" evidence="6">
    <location>
        <begin position="66"/>
        <end position="85"/>
    </location>
</feature>
<evidence type="ECO:0000313" key="8">
    <source>
        <dbReference type="EMBL" id="CAA9496817.1"/>
    </source>
</evidence>
<dbReference type="Pfam" id="PF00892">
    <property type="entry name" value="EamA"/>
    <property type="match status" value="2"/>
</dbReference>
<dbReference type="AlphaFoldDB" id="A0A6J4SEI5"/>
<feature type="transmembrane region" description="Helical" evidence="6">
    <location>
        <begin position="34"/>
        <end position="54"/>
    </location>
</feature>
<feature type="transmembrane region" description="Helical" evidence="6">
    <location>
        <begin position="213"/>
        <end position="235"/>
    </location>
</feature>
<proteinExistence type="inferred from homology"/>
<evidence type="ECO:0000256" key="5">
    <source>
        <dbReference type="ARBA" id="ARBA00023136"/>
    </source>
</evidence>
<comment type="subcellular location">
    <subcellularLocation>
        <location evidence="1">Membrane</location>
        <topology evidence="1">Multi-pass membrane protein</topology>
    </subcellularLocation>
</comment>
<reference evidence="8" key="1">
    <citation type="submission" date="2020-02" db="EMBL/GenBank/DDBJ databases">
        <authorList>
            <person name="Meier V. D."/>
        </authorList>
    </citation>
    <scope>NUCLEOTIDE SEQUENCE</scope>
    <source>
        <strain evidence="8">AVDCRST_MAG85</strain>
    </source>
</reference>
<feature type="transmembrane region" description="Helical" evidence="6">
    <location>
        <begin position="182"/>
        <end position="201"/>
    </location>
</feature>
<evidence type="ECO:0000256" key="1">
    <source>
        <dbReference type="ARBA" id="ARBA00004141"/>
    </source>
</evidence>
<organism evidence="8">
    <name type="scientific">uncultured Solirubrobacteraceae bacterium</name>
    <dbReference type="NCBI Taxonomy" id="1162706"/>
    <lineage>
        <taxon>Bacteria</taxon>
        <taxon>Bacillati</taxon>
        <taxon>Actinomycetota</taxon>
        <taxon>Thermoleophilia</taxon>
        <taxon>Solirubrobacterales</taxon>
        <taxon>Solirubrobacteraceae</taxon>
        <taxon>environmental samples</taxon>
    </lineage>
</organism>
<feature type="transmembrane region" description="Helical" evidence="6">
    <location>
        <begin position="91"/>
        <end position="113"/>
    </location>
</feature>
<sequence length="295" mass="30558">MSRPVVWSLYAILVLVWSSTWVSIKIGLEDLPVLFGAGIRFAIAGVVLLAGAAATRRTITSTDWRLAALLGALPFATTYGLIYWAEQYVPSGLAAVLFGVLPLYVALLASVLLPQEPLRPRLLLGIGVAIAGLALAFRESLDLGDAELAGLAAGAVLVSPIMSAIGNVAIKLRGAQTDAIVLNGHAMLFAGVLLLALSAPLERWGDTAWSAEAIGSIAYLALAGTAFTFVTLTILLRELPAVTMSFISVLLPFGALAFGALLEDERITPAVVGGAALVASGIAIAQLPARRPAVP</sequence>
<name>A0A6J4SEI5_9ACTN</name>
<evidence type="ECO:0000259" key="7">
    <source>
        <dbReference type="Pfam" id="PF00892"/>
    </source>
</evidence>
<dbReference type="SUPFAM" id="SSF103481">
    <property type="entry name" value="Multidrug resistance efflux transporter EmrE"/>
    <property type="match status" value="2"/>
</dbReference>
<feature type="transmembrane region" description="Helical" evidence="6">
    <location>
        <begin position="267"/>
        <end position="289"/>
    </location>
</feature>
<feature type="domain" description="EamA" evidence="7">
    <location>
        <begin position="9"/>
        <end position="137"/>
    </location>
</feature>
<feature type="domain" description="EamA" evidence="7">
    <location>
        <begin position="155"/>
        <end position="284"/>
    </location>
</feature>
<evidence type="ECO:0000256" key="2">
    <source>
        <dbReference type="ARBA" id="ARBA00007362"/>
    </source>
</evidence>
<evidence type="ECO:0000256" key="4">
    <source>
        <dbReference type="ARBA" id="ARBA00022989"/>
    </source>
</evidence>
<evidence type="ECO:0000256" key="3">
    <source>
        <dbReference type="ARBA" id="ARBA00022692"/>
    </source>
</evidence>
<gene>
    <name evidence="8" type="ORF">AVDCRST_MAG85-1518</name>
</gene>
<dbReference type="InterPro" id="IPR000620">
    <property type="entry name" value="EamA_dom"/>
</dbReference>
<dbReference type="EMBL" id="CADCVT010000169">
    <property type="protein sequence ID" value="CAA9496817.1"/>
    <property type="molecule type" value="Genomic_DNA"/>
</dbReference>
<dbReference type="GO" id="GO:0016020">
    <property type="term" value="C:membrane"/>
    <property type="evidence" value="ECO:0007669"/>
    <property type="project" value="UniProtKB-SubCell"/>
</dbReference>
<feature type="transmembrane region" description="Helical" evidence="6">
    <location>
        <begin position="120"/>
        <end position="137"/>
    </location>
</feature>
<feature type="transmembrane region" description="Helical" evidence="6">
    <location>
        <begin position="149"/>
        <end position="170"/>
    </location>
</feature>
<dbReference type="InterPro" id="IPR037185">
    <property type="entry name" value="EmrE-like"/>
</dbReference>
<feature type="transmembrane region" description="Helical" evidence="6">
    <location>
        <begin position="7"/>
        <end position="28"/>
    </location>
</feature>
<dbReference type="PANTHER" id="PTHR32322">
    <property type="entry name" value="INNER MEMBRANE TRANSPORTER"/>
    <property type="match status" value="1"/>
</dbReference>
<keyword evidence="3 6" id="KW-0812">Transmembrane</keyword>
<protein>
    <submittedName>
        <fullName evidence="8">Permease of the drug/metabolite transporter (DMT) superfamily</fullName>
    </submittedName>
</protein>
<dbReference type="InterPro" id="IPR050638">
    <property type="entry name" value="AA-Vitamin_Transporters"/>
</dbReference>
<keyword evidence="5 6" id="KW-0472">Membrane</keyword>